<dbReference type="Gene3D" id="1.20.120.1630">
    <property type="match status" value="1"/>
</dbReference>
<dbReference type="Proteomes" id="UP000478417">
    <property type="component" value="Unassembled WGS sequence"/>
</dbReference>
<dbReference type="PANTHER" id="PTHR32251:SF17">
    <property type="entry name" value="STEROID 5-ALPHA REDUCTASE C-TERMINAL DOMAIN-CONTAINING PROTEIN"/>
    <property type="match status" value="1"/>
</dbReference>
<dbReference type="Pfam" id="PF06966">
    <property type="entry name" value="DUF1295"/>
    <property type="match status" value="1"/>
</dbReference>
<keyword evidence="1" id="KW-0812">Transmembrane</keyword>
<dbReference type="PANTHER" id="PTHR32251">
    <property type="entry name" value="3-OXO-5-ALPHA-STEROID 4-DEHYDROGENASE"/>
    <property type="match status" value="1"/>
</dbReference>
<feature type="transmembrane region" description="Helical" evidence="1">
    <location>
        <begin position="209"/>
        <end position="232"/>
    </location>
</feature>
<accession>A0A6B2LYV9</accession>
<feature type="transmembrane region" description="Helical" evidence="1">
    <location>
        <begin position="29"/>
        <end position="46"/>
    </location>
</feature>
<dbReference type="InterPro" id="IPR010721">
    <property type="entry name" value="UstE-like"/>
</dbReference>
<evidence type="ECO:0000256" key="1">
    <source>
        <dbReference type="SAM" id="Phobius"/>
    </source>
</evidence>
<keyword evidence="1" id="KW-1133">Transmembrane helix</keyword>
<dbReference type="GO" id="GO:0016020">
    <property type="term" value="C:membrane"/>
    <property type="evidence" value="ECO:0007669"/>
    <property type="project" value="TreeGrafter"/>
</dbReference>
<keyword evidence="3" id="KW-1185">Reference proteome</keyword>
<organism evidence="2 3">
    <name type="scientific">Oceanipulchritudo coccoides</name>
    <dbReference type="NCBI Taxonomy" id="2706888"/>
    <lineage>
        <taxon>Bacteria</taxon>
        <taxon>Pseudomonadati</taxon>
        <taxon>Verrucomicrobiota</taxon>
        <taxon>Opitutia</taxon>
        <taxon>Puniceicoccales</taxon>
        <taxon>Oceanipulchritudinaceae</taxon>
        <taxon>Oceanipulchritudo</taxon>
    </lineage>
</organism>
<dbReference type="AlphaFoldDB" id="A0A6B2LYV9"/>
<gene>
    <name evidence="2" type="ORF">G0Q06_00670</name>
</gene>
<keyword evidence="1" id="KW-0472">Membrane</keyword>
<feature type="transmembrane region" description="Helical" evidence="1">
    <location>
        <begin position="58"/>
        <end position="75"/>
    </location>
</feature>
<comment type="caution">
    <text evidence="2">The sequence shown here is derived from an EMBL/GenBank/DDBJ whole genome shotgun (WGS) entry which is preliminary data.</text>
</comment>
<dbReference type="EMBL" id="JAAGNX010000001">
    <property type="protein sequence ID" value="NDV60957.1"/>
    <property type="molecule type" value="Genomic_DNA"/>
</dbReference>
<evidence type="ECO:0000313" key="2">
    <source>
        <dbReference type="EMBL" id="NDV60957.1"/>
    </source>
</evidence>
<dbReference type="PROSITE" id="PS50244">
    <property type="entry name" value="S5A_REDUCTASE"/>
    <property type="match status" value="1"/>
</dbReference>
<evidence type="ECO:0000313" key="3">
    <source>
        <dbReference type="Proteomes" id="UP000478417"/>
    </source>
</evidence>
<protein>
    <submittedName>
        <fullName evidence="2">DUF1295 domain-containing protein</fullName>
    </submittedName>
</protein>
<proteinExistence type="predicted"/>
<sequence>MIVLTGWILVACCFYLLWSRSVREANAGWVDVGWSLTLVLLVGWYAAWVDGVLWRKGLYLLIAGFWGIRLGLHILRRLLRDDHEDPRYAYLRKHWGEIADRNFFLFFQAQGIANLLLTAPILLLMHLPRADLSVFDFLGTALILFSVFGESVADRQLAAWRANPKNKGKTCRTGLWGLSRHPNYFFEWLHWAGYPVLGLALLGTSIGTWWPLTLLGPAVMFLLLVQFTGIPYTEKQAIKSRGDDYRKYQKEVSAFFPWFPKS</sequence>
<name>A0A6B2LYV9_9BACT</name>
<feature type="transmembrane region" description="Helical" evidence="1">
    <location>
        <begin position="103"/>
        <end position="125"/>
    </location>
</feature>
<feature type="transmembrane region" description="Helical" evidence="1">
    <location>
        <begin position="132"/>
        <end position="149"/>
    </location>
</feature>
<reference evidence="2 3" key="1">
    <citation type="submission" date="2020-02" db="EMBL/GenBank/DDBJ databases">
        <title>Albibacoteraceae fam. nov., the first described family within the subdivision 4 Verrucomicrobia.</title>
        <authorList>
            <person name="Xi F."/>
        </authorList>
    </citation>
    <scope>NUCLEOTIDE SEQUENCE [LARGE SCALE GENOMIC DNA]</scope>
    <source>
        <strain evidence="2 3">CK1056</strain>
    </source>
</reference>